<dbReference type="EMBL" id="PFGC01000037">
    <property type="protein sequence ID" value="PIW36856.1"/>
    <property type="molecule type" value="Genomic_DNA"/>
</dbReference>
<reference evidence="1 2" key="1">
    <citation type="submission" date="2017-09" db="EMBL/GenBank/DDBJ databases">
        <title>Depth-based differentiation of microbial function through sediment-hosted aquifers and enrichment of novel symbionts in the deep terrestrial subsurface.</title>
        <authorList>
            <person name="Probst A.J."/>
            <person name="Ladd B."/>
            <person name="Jarett J.K."/>
            <person name="Geller-Mcgrath D.E."/>
            <person name="Sieber C.M."/>
            <person name="Emerson J.B."/>
            <person name="Anantharaman K."/>
            <person name="Thomas B.C."/>
            <person name="Malmstrom R."/>
            <person name="Stieglmeier M."/>
            <person name="Klingl A."/>
            <person name="Woyke T."/>
            <person name="Ryan C.M."/>
            <person name="Banfield J.F."/>
        </authorList>
    </citation>
    <scope>NUCLEOTIDE SEQUENCE [LARGE SCALE GENOMIC DNA]</scope>
    <source>
        <strain evidence="1">CG15_BIG_FIL_POST_REV_8_21_14_020_45_12</strain>
    </source>
</reference>
<name>A0A2M7H3Q4_9BACT</name>
<gene>
    <name evidence="1" type="ORF">COW24_02765</name>
</gene>
<proteinExistence type="predicted"/>
<comment type="caution">
    <text evidence="1">The sequence shown here is derived from an EMBL/GenBank/DDBJ whole genome shotgun (WGS) entry which is preliminary data.</text>
</comment>
<accession>A0A2M7H3Q4</accession>
<dbReference type="AlphaFoldDB" id="A0A2M7H3Q4"/>
<organism evidence="1 2">
    <name type="scientific">Candidatus Kerfeldbacteria bacterium CG15_BIG_FIL_POST_REV_8_21_14_020_45_12</name>
    <dbReference type="NCBI Taxonomy" id="2014247"/>
    <lineage>
        <taxon>Bacteria</taxon>
        <taxon>Candidatus Kerfeldiibacteriota</taxon>
    </lineage>
</organism>
<dbReference type="Proteomes" id="UP000230292">
    <property type="component" value="Unassembled WGS sequence"/>
</dbReference>
<sequence>MRTSRFHGIGFERRRADELEREPELESLDARDLLTPDLHAVLDDYPSELVGKIIESGRDAELEDLVTFLHLLSADKQLRSRDAHVPLLAPDKELATVFWRYGNNHWNDSALVGDFLQQLKIIQAMPVRQLMNGGNFQNSWRTACNEMEDSQRGEATRLRSLRALTLLSPIVGKEVPEHKPLTLDGDLKWHIENPLDSLLELESGRLILPLGPEIYKDAVTLLRNGIESIRLNTELTQITKAKIIRVIQLIDTLSAEEYKLTENGLYIRRSAEDPLSNPLPARSAI</sequence>
<protein>
    <submittedName>
        <fullName evidence="1">Uncharacterized protein</fullName>
    </submittedName>
</protein>
<evidence type="ECO:0000313" key="1">
    <source>
        <dbReference type="EMBL" id="PIW36856.1"/>
    </source>
</evidence>
<evidence type="ECO:0000313" key="2">
    <source>
        <dbReference type="Proteomes" id="UP000230292"/>
    </source>
</evidence>